<protein>
    <recommendedName>
        <fullName evidence="4">GPI anchored cell wall protein</fullName>
    </recommendedName>
</protein>
<dbReference type="EMBL" id="WIWV01000066">
    <property type="protein sequence ID" value="KAF7715134.1"/>
    <property type="molecule type" value="Genomic_DNA"/>
</dbReference>
<comment type="caution">
    <text evidence="2">The sequence shown here is derived from an EMBL/GenBank/DDBJ whole genome shotgun (WGS) entry which is preliminary data.</text>
</comment>
<evidence type="ECO:0000313" key="2">
    <source>
        <dbReference type="EMBL" id="KAF7715134.1"/>
    </source>
</evidence>
<feature type="signal peptide" evidence="1">
    <location>
        <begin position="1"/>
        <end position="18"/>
    </location>
</feature>
<evidence type="ECO:0000313" key="3">
    <source>
        <dbReference type="Proteomes" id="UP000631181"/>
    </source>
</evidence>
<sequence length="222" mass="22799">MTGTALLFLPILLNLVLAADHPSSSSSIITTVISYFAASQETSRQGFIWATPTSIAASVIGTSSDATTYEVKCLSNAPISECSIASPVTLVAGPTTVRFKQPLQVTGTYEDIRITEHGFQDIKCSFTHYSESAMCTNTLVLTAVASNKSVPTTTVLSGPIASDKVAYQALTVIGALKKLNASGGANGGSATSTSHSNPAERVVPTEMPMGAALVVAAAAALV</sequence>
<evidence type="ECO:0000256" key="1">
    <source>
        <dbReference type="SAM" id="SignalP"/>
    </source>
</evidence>
<proteinExistence type="predicted"/>
<dbReference type="OrthoDB" id="4991875at2759"/>
<dbReference type="AlphaFoldDB" id="A0A8J8W2M1"/>
<gene>
    <name evidence="2" type="ORF">PECM_007305</name>
</gene>
<name>A0A8J8W2M1_9EURO</name>
<dbReference type="Proteomes" id="UP000631181">
    <property type="component" value="Unassembled WGS sequence"/>
</dbReference>
<accession>A0A8J8W2M1</accession>
<evidence type="ECO:0008006" key="4">
    <source>
        <dbReference type="Google" id="ProtNLM"/>
    </source>
</evidence>
<organism evidence="2 3">
    <name type="scientific">Penicillium ucsense</name>
    <dbReference type="NCBI Taxonomy" id="2839758"/>
    <lineage>
        <taxon>Eukaryota</taxon>
        <taxon>Fungi</taxon>
        <taxon>Dikarya</taxon>
        <taxon>Ascomycota</taxon>
        <taxon>Pezizomycotina</taxon>
        <taxon>Eurotiomycetes</taxon>
        <taxon>Eurotiomycetidae</taxon>
        <taxon>Eurotiales</taxon>
        <taxon>Aspergillaceae</taxon>
        <taxon>Penicillium</taxon>
    </lineage>
</organism>
<feature type="chain" id="PRO_5035215654" description="GPI anchored cell wall protein" evidence="1">
    <location>
        <begin position="19"/>
        <end position="222"/>
    </location>
</feature>
<keyword evidence="1" id="KW-0732">Signal</keyword>
<keyword evidence="3" id="KW-1185">Reference proteome</keyword>
<reference evidence="2" key="1">
    <citation type="journal article" date="2020" name="Front. Microbiol.">
        <title>Gene regulatory networks of Penicillium echinulatum 2HH and Penicillium oxalicum 114-2 inferred by a computational biology approach.</title>
        <authorList>
            <person name="Lenz A.R."/>
            <person name="Galan-Vasquez E."/>
            <person name="Balbinot E."/>
            <person name="De Abreu F.P."/>
            <person name="De Oliveira N.S."/>
            <person name="Da Rosa L.O."/>
            <person name="De Avila E Silva S."/>
            <person name="Camassola M."/>
            <person name="Dillon A.J.P."/>
            <person name="Perez-Rueda E."/>
        </authorList>
    </citation>
    <scope>NUCLEOTIDE SEQUENCE</scope>
    <source>
        <strain evidence="2">S1M29</strain>
    </source>
</reference>